<accession>A0A9Y2KWY9</accession>
<gene>
    <name evidence="2" type="ORF">QPJ95_15840</name>
</gene>
<dbReference type="KEGG" id="ppso:QPJ95_15840"/>
<evidence type="ECO:0000313" key="2">
    <source>
        <dbReference type="EMBL" id="WIY24083.1"/>
    </source>
</evidence>
<organism evidence="2 3">
    <name type="scientific">Parasedimentitalea psychrophila</name>
    <dbReference type="NCBI Taxonomy" id="2997337"/>
    <lineage>
        <taxon>Bacteria</taxon>
        <taxon>Pseudomonadati</taxon>
        <taxon>Pseudomonadota</taxon>
        <taxon>Alphaproteobacteria</taxon>
        <taxon>Rhodobacterales</taxon>
        <taxon>Paracoccaceae</taxon>
        <taxon>Parasedimentitalea</taxon>
    </lineage>
</organism>
<dbReference type="Proteomes" id="UP001238334">
    <property type="component" value="Chromosome"/>
</dbReference>
<dbReference type="PROSITE" id="PS51257">
    <property type="entry name" value="PROKAR_LIPOPROTEIN"/>
    <property type="match status" value="1"/>
</dbReference>
<dbReference type="EMBL" id="CP127247">
    <property type="protein sequence ID" value="WIY24083.1"/>
    <property type="molecule type" value="Genomic_DNA"/>
</dbReference>
<name>A0A9Y2KWY9_9RHOB</name>
<protein>
    <recommendedName>
        <fullName evidence="4">Lipoprotein</fullName>
    </recommendedName>
</protein>
<evidence type="ECO:0008006" key="4">
    <source>
        <dbReference type="Google" id="ProtNLM"/>
    </source>
</evidence>
<dbReference type="AlphaFoldDB" id="A0A9Y2KWY9"/>
<evidence type="ECO:0000256" key="1">
    <source>
        <dbReference type="SAM" id="SignalP"/>
    </source>
</evidence>
<feature type="signal peptide" evidence="1">
    <location>
        <begin position="1"/>
        <end position="20"/>
    </location>
</feature>
<feature type="chain" id="PRO_5040793560" description="Lipoprotein" evidence="1">
    <location>
        <begin position="21"/>
        <end position="255"/>
    </location>
</feature>
<sequence>MTILRKLMLLTLGLTVSACASVEVPTRNAPFEALPDGQVSTPQGYEIREQTAPLWKPTGGRPAVTDVTPVVAVVSFGGAEFAARQVPVQVTSVQVRVPRALKVSEANRYLPHGDIVWREDPLGDRYAQVQTIVQSAMDRGVAGLDGPVPVVVDIEITKFHALTEKARYTTGGRHGISFEMAVRHAETGALLLPLRSVRADLNAFGGQQALVAMASGQTQKVRITEHLAAVIRRELTKPEGYQNASAEFVQMLYNF</sequence>
<dbReference type="RefSeq" id="WP_270917087.1">
    <property type="nucleotide sequence ID" value="NZ_CP127247.1"/>
</dbReference>
<proteinExistence type="predicted"/>
<dbReference type="InterPro" id="IPR046705">
    <property type="entry name" value="DUF6778"/>
</dbReference>
<dbReference type="Pfam" id="PF20569">
    <property type="entry name" value="DUF6778"/>
    <property type="match status" value="1"/>
</dbReference>
<keyword evidence="1" id="KW-0732">Signal</keyword>
<reference evidence="2 3" key="1">
    <citation type="submission" date="2023-06" db="EMBL/GenBank/DDBJ databases">
        <title>Parasedimentitalea psychrophila sp. nov., a psychrophilic bacterium isolated from deep-sea sediment.</title>
        <authorList>
            <person name="Li A."/>
        </authorList>
    </citation>
    <scope>NUCLEOTIDE SEQUENCE [LARGE SCALE GENOMIC DNA]</scope>
    <source>
        <strain evidence="2 3">QS115</strain>
    </source>
</reference>
<evidence type="ECO:0000313" key="3">
    <source>
        <dbReference type="Proteomes" id="UP001238334"/>
    </source>
</evidence>
<keyword evidence="3" id="KW-1185">Reference proteome</keyword>